<dbReference type="Gene3D" id="3.40.50.10390">
    <property type="entry name" value="Gingipain r, domain 1"/>
    <property type="match status" value="1"/>
</dbReference>
<keyword evidence="4" id="KW-1185">Reference proteome</keyword>
<dbReference type="EMBL" id="JAANYN010000001">
    <property type="protein sequence ID" value="NHE55844.1"/>
    <property type="molecule type" value="Genomic_DNA"/>
</dbReference>
<protein>
    <submittedName>
        <fullName evidence="3">Type IX secretion system sortase PorU</fullName>
    </submittedName>
</protein>
<evidence type="ECO:0000256" key="1">
    <source>
        <dbReference type="ARBA" id="ARBA00022729"/>
    </source>
</evidence>
<dbReference type="Gene3D" id="3.40.50.1460">
    <property type="match status" value="1"/>
</dbReference>
<dbReference type="InterPro" id="IPR001769">
    <property type="entry name" value="Gingipain"/>
</dbReference>
<dbReference type="CDD" id="cd02258">
    <property type="entry name" value="Peptidase_C25_N"/>
    <property type="match status" value="1"/>
</dbReference>
<gene>
    <name evidence="3" type="primary">porU</name>
    <name evidence="3" type="ORF">G9Q97_03340</name>
</gene>
<name>A0ABX0H221_9BACT</name>
<evidence type="ECO:0000259" key="2">
    <source>
        <dbReference type="Pfam" id="PF01364"/>
    </source>
</evidence>
<comment type="caution">
    <text evidence="3">The sequence shown here is derived from an EMBL/GenBank/DDBJ whole genome shotgun (WGS) entry which is preliminary data.</text>
</comment>
<accession>A0ABX0H221</accession>
<keyword evidence="1" id="KW-0732">Signal</keyword>
<dbReference type="NCBIfam" id="NF033707">
    <property type="entry name" value="T9SS_sortase"/>
    <property type="match status" value="1"/>
</dbReference>
<proteinExistence type="predicted"/>
<dbReference type="Pfam" id="PF01364">
    <property type="entry name" value="Peptidase_C25"/>
    <property type="match status" value="1"/>
</dbReference>
<sequence length="1086" mass="120997">MWEKHEFVRITFLTGLLFLLNGPILISQQFFKFPVTKEGVYHISQEQATNWGLGPLEQISIYGIPGMLPQIVDSSSLELKEIPQKRMGNSLYFFLSQADQILMDGNSAVFEPHHYTDTLHYLIGTGNVPENFVKPASSETFSDQVPATNQPLYRYEHFKIEEDNILTSGRAWYGFRTFTNGSKTISFPKPAQRPDDNLSVVVQVMAQSFGESLFRFALNGEEVGEINVPSIPNSRYAIKGREAVFESQTPFPASGDQLNLRFTYSSTNPNGAGFLKNILIGFPYLGPDWQEGVYYNISENVYSVNSTSLHFWDISDFYNVRELKATPTLQAQASKLVAFDPENTAEILQPKSVKNRSQLISGYPSLIIISAEELWGPAQRLTAFKNDIGMPSSLVALQDIYDTFGYGNPDISSIRNFLALQWHEGKKLQNVLFFGKGSFDYKKKLGGRPNLVPTYSSRNSLNPLTTYGSDDYFGFLTPGKGEWEETDAGDHLLDIGVGRIPAINAREANIAVNKIIHYQTGNPGQWKRKLLFIADDGDNHIHLNDAENHSSYLNGKHPEFELRKLYLDNFDQEKDGDIQTAPMAKAAFARELEEGLLMVNYTGHGNELTWAAENIFSVSDIADWPDTGHYPIFVTATCEFGRHDSPFLRSGAEELLLASNKGAIAVLTTGRPVFSSVNYSLNKAFVEAVFSENGKLTLGEIFKKTKNNSLNGPLNRNFSLLGDPSIMADLPDLTAKTTSLISLTSGIETDTLAGLQKLKYFGEVRDPVSTAKISQFDGKFEIRVESYPRSRETLGDEGPSTSYLEYNQILFRGQGQVKNGQLEGELMLGKLDTNTVAPGKIKLYALDKGGDKEAFGGMEILLGPDKSGIPPENEGPAIEIIFYDSLVNTSSISSRQSFIWVYLRDTSGIQVGHPEGISLQLNDATPVSLVGNYTALSGSFQEGYIKFLISDLQEGENSLIVTARDLLGNESNLRKNIEVRGSQRMQMEEVIGYPNPATDQVDFKITHNRPGENLILNLRVFSLSGSEIFSLQRRFPKAERSIMDIQWIFLQSKTKYPAKGTYLYEINLQSEEDGASERKGGKIIIQ</sequence>
<dbReference type="InterPro" id="IPR029031">
    <property type="entry name" value="Gingipain_N_sf"/>
</dbReference>
<feature type="domain" description="Gingipain" evidence="2">
    <location>
        <begin position="367"/>
        <end position="727"/>
    </location>
</feature>
<dbReference type="Proteomes" id="UP000649799">
    <property type="component" value="Unassembled WGS sequence"/>
</dbReference>
<dbReference type="SUPFAM" id="SSF52129">
    <property type="entry name" value="Caspase-like"/>
    <property type="match status" value="1"/>
</dbReference>
<organism evidence="3 4">
    <name type="scientific">Cyclobacterium plantarum</name>
    <dbReference type="NCBI Taxonomy" id="2716263"/>
    <lineage>
        <taxon>Bacteria</taxon>
        <taxon>Pseudomonadati</taxon>
        <taxon>Bacteroidota</taxon>
        <taxon>Cytophagia</taxon>
        <taxon>Cytophagales</taxon>
        <taxon>Cyclobacteriaceae</taxon>
        <taxon>Cyclobacterium</taxon>
    </lineage>
</organism>
<dbReference type="InterPro" id="IPR029030">
    <property type="entry name" value="Caspase-like_dom_sf"/>
</dbReference>
<evidence type="ECO:0000313" key="4">
    <source>
        <dbReference type="Proteomes" id="UP000649799"/>
    </source>
</evidence>
<evidence type="ECO:0000313" key="3">
    <source>
        <dbReference type="EMBL" id="NHE55844.1"/>
    </source>
</evidence>
<reference evidence="3 4" key="1">
    <citation type="submission" date="2020-03" db="EMBL/GenBank/DDBJ databases">
        <title>Cyclobacterium plantarum sp. nov., a marine bacterium isolated from a coastal-marine wetland.</title>
        <authorList>
            <person name="Sanchez-Porro C."/>
            <person name="Ventosa A."/>
            <person name="Amoozegar M."/>
        </authorList>
    </citation>
    <scope>NUCLEOTIDE SEQUENCE [LARGE SCALE GENOMIC DNA]</scope>
    <source>
        <strain evidence="3 4">GBPx2</strain>
    </source>
</reference>
<dbReference type="RefSeq" id="WP_166143095.1">
    <property type="nucleotide sequence ID" value="NZ_JAANYN010000001.1"/>
</dbReference>